<dbReference type="EMBL" id="JACPNR010000004">
    <property type="protein sequence ID" value="MBI2677541.1"/>
    <property type="molecule type" value="Genomic_DNA"/>
</dbReference>
<dbReference type="AlphaFoldDB" id="A0A932A6D9"/>
<evidence type="ECO:0000313" key="2">
    <source>
        <dbReference type="Proteomes" id="UP000779809"/>
    </source>
</evidence>
<sequence length="361" mass="39811">MASLLPRENDFVNALLSLTLDPKHAQDACRLVAGLTEEERAEFVALADAHHVVIRALEPVRNCAAGEQNAELERWASAAIGKERRRIENALTRLHAIVGELEAGGCPTVVMKSLEHWPDLGNDLDLYTTAGERKVIRGMVSKFSAHIEARSWGDRLANKWNFAVPGLPEAVEVHAQRLGQTGEHTSLAQRFVSRRQPKTLLGLTFQAPAPEEALIVATLQRMYRHFYFRVCDIANTSQDVDAGRIDYTELRQAAEQAGIWAGVASYLKIVSDKVQQYRGTPLALPQEVLHAARVNGDEVNVRARFLRVPIMPHGAQLYTTQLTKTAARGDMEGAFRLTLLPPLATAAAVAYKLTGSDKGVW</sequence>
<proteinExistence type="predicted"/>
<evidence type="ECO:0000313" key="1">
    <source>
        <dbReference type="EMBL" id="MBI2677541.1"/>
    </source>
</evidence>
<reference evidence="1" key="1">
    <citation type="submission" date="2020-07" db="EMBL/GenBank/DDBJ databases">
        <title>Huge and variable diversity of episymbiotic CPR bacteria and DPANN archaea in groundwater ecosystems.</title>
        <authorList>
            <person name="He C.Y."/>
            <person name="Keren R."/>
            <person name="Whittaker M."/>
            <person name="Farag I.F."/>
            <person name="Doudna J."/>
            <person name="Cate J.H.D."/>
            <person name="Banfield J.F."/>
        </authorList>
    </citation>
    <scope>NUCLEOTIDE SEQUENCE</scope>
    <source>
        <strain evidence="1">NC_groundwater_580_Pr5_B-0.1um_64_19</strain>
    </source>
</reference>
<protein>
    <submittedName>
        <fullName evidence="1">Uncharacterized protein</fullName>
    </submittedName>
</protein>
<gene>
    <name evidence="1" type="ORF">HYX28_02025</name>
</gene>
<comment type="caution">
    <text evidence="1">The sequence shown here is derived from an EMBL/GenBank/DDBJ whole genome shotgun (WGS) entry which is preliminary data.</text>
</comment>
<organism evidence="1 2">
    <name type="scientific">Candidatus Korobacter versatilis</name>
    <dbReference type="NCBI Taxonomy" id="658062"/>
    <lineage>
        <taxon>Bacteria</taxon>
        <taxon>Pseudomonadati</taxon>
        <taxon>Acidobacteriota</taxon>
        <taxon>Terriglobia</taxon>
        <taxon>Terriglobales</taxon>
        <taxon>Candidatus Korobacteraceae</taxon>
        <taxon>Candidatus Korobacter</taxon>
    </lineage>
</organism>
<dbReference type="Proteomes" id="UP000779809">
    <property type="component" value="Unassembled WGS sequence"/>
</dbReference>
<name>A0A932A6D9_9BACT</name>
<accession>A0A932A6D9</accession>